<evidence type="ECO:0000259" key="8">
    <source>
        <dbReference type="PROSITE" id="PS50850"/>
    </source>
</evidence>
<dbReference type="NCBIfam" id="TIGR00711">
    <property type="entry name" value="efflux_EmrB"/>
    <property type="match status" value="1"/>
</dbReference>
<dbReference type="InterPro" id="IPR004638">
    <property type="entry name" value="EmrB-like"/>
</dbReference>
<dbReference type="GO" id="GO:0022857">
    <property type="term" value="F:transmembrane transporter activity"/>
    <property type="evidence" value="ECO:0007669"/>
    <property type="project" value="InterPro"/>
</dbReference>
<feature type="transmembrane region" description="Helical" evidence="7">
    <location>
        <begin position="239"/>
        <end position="262"/>
    </location>
</feature>
<dbReference type="PANTHER" id="PTHR42718">
    <property type="entry name" value="MAJOR FACILITATOR SUPERFAMILY MULTIDRUG TRANSPORTER MFSC"/>
    <property type="match status" value="1"/>
</dbReference>
<feature type="transmembrane region" description="Helical" evidence="7">
    <location>
        <begin position="124"/>
        <end position="142"/>
    </location>
</feature>
<gene>
    <name evidence="9" type="ORF">LAH08_04887</name>
</gene>
<sequence length="492" mass="50220">MYGVYRVVRRPLSDGVGMRRSPWATLAVLAVAQFIVILDVTIVNVALPNIQTDLRFTADDLQWVISAYTLLFGGFLLLGGRAADLLGARRIFIVGLVLFGAMSLLAGLATSPGLLIAARAVQGLGGALLSPAALAILTVTFAHGRERNIAMGIWGALAGLGGTLGVVAGGLLVDALNWRWVFFVNVPIVIALVAIVPTFVAAVRHSQPGPRTFDALGAVLGTTGLLAVVFGVVRAESAGWGSAQVLTALIGGVALLAVFVGVEARSTAPLVPLRLFRSRALSVSSGALALNGAAFLSMFFLTAIYLQQVRGASPLTAGLQFLPMGATAIAGAALATQLVHRLGTRTLQIIGALLSVIGLLLLSGASATGSYAGELLPGLLLFGLGITTLGVPAQISAISDVEHHEAGAASGVVTAVYQVGGALGLAIVTTLSVTHVTDALSRGAGQQQALVDGFHRGLLIAAVFAIVNLVISLATPQLRPDAERVAEAAVAA</sequence>
<evidence type="ECO:0000256" key="4">
    <source>
        <dbReference type="ARBA" id="ARBA00022692"/>
    </source>
</evidence>
<feature type="transmembrane region" description="Helical" evidence="7">
    <location>
        <begin position="215"/>
        <end position="233"/>
    </location>
</feature>
<protein>
    <submittedName>
        <fullName evidence="9">Putative transport protein HsrA</fullName>
    </submittedName>
</protein>
<dbReference type="Gene3D" id="1.20.1720.10">
    <property type="entry name" value="Multidrug resistance protein D"/>
    <property type="match status" value="1"/>
</dbReference>
<dbReference type="PANTHER" id="PTHR42718:SF46">
    <property type="entry name" value="BLR6921 PROTEIN"/>
    <property type="match status" value="1"/>
</dbReference>
<evidence type="ECO:0000256" key="3">
    <source>
        <dbReference type="ARBA" id="ARBA00022475"/>
    </source>
</evidence>
<reference evidence="9 10" key="1">
    <citation type="submission" date="2018-03" db="EMBL/GenBank/DDBJ databases">
        <title>Defining the species Micromonospora saelicesensis and Micromonospora noduli under the framework of genomics.</title>
        <authorList>
            <person name="Riesco R."/>
            <person name="Trujillo M.E."/>
        </authorList>
    </citation>
    <scope>NUCLEOTIDE SEQUENCE [LARGE SCALE GENOMIC DNA]</scope>
    <source>
        <strain evidence="9 10">LAH08</strain>
    </source>
</reference>
<dbReference type="GO" id="GO:0005886">
    <property type="term" value="C:plasma membrane"/>
    <property type="evidence" value="ECO:0007669"/>
    <property type="project" value="UniProtKB-SubCell"/>
</dbReference>
<keyword evidence="4 7" id="KW-0812">Transmembrane</keyword>
<comment type="caution">
    <text evidence="9">The sequence shown here is derived from an EMBL/GenBank/DDBJ whole genome shotgun (WGS) entry which is preliminary data.</text>
</comment>
<feature type="transmembrane region" description="Helical" evidence="7">
    <location>
        <begin position="91"/>
        <end position="118"/>
    </location>
</feature>
<keyword evidence="5 7" id="KW-1133">Transmembrane helix</keyword>
<feature type="transmembrane region" description="Helical" evidence="7">
    <location>
        <begin position="178"/>
        <end position="203"/>
    </location>
</feature>
<dbReference type="SUPFAM" id="SSF103473">
    <property type="entry name" value="MFS general substrate transporter"/>
    <property type="match status" value="2"/>
</dbReference>
<feature type="transmembrane region" description="Helical" evidence="7">
    <location>
        <begin position="63"/>
        <end position="79"/>
    </location>
</feature>
<evidence type="ECO:0000256" key="7">
    <source>
        <dbReference type="SAM" id="Phobius"/>
    </source>
</evidence>
<evidence type="ECO:0000313" key="9">
    <source>
        <dbReference type="EMBL" id="RAN96145.1"/>
    </source>
</evidence>
<dbReference type="CDD" id="cd17321">
    <property type="entry name" value="MFS_MMR_MDR_like"/>
    <property type="match status" value="1"/>
</dbReference>
<evidence type="ECO:0000313" key="10">
    <source>
        <dbReference type="Proteomes" id="UP000248966"/>
    </source>
</evidence>
<dbReference type="InterPro" id="IPR036259">
    <property type="entry name" value="MFS_trans_sf"/>
</dbReference>
<evidence type="ECO:0000256" key="1">
    <source>
        <dbReference type="ARBA" id="ARBA00004651"/>
    </source>
</evidence>
<keyword evidence="2" id="KW-0813">Transport</keyword>
<feature type="transmembrane region" description="Helical" evidence="7">
    <location>
        <begin position="411"/>
        <end position="433"/>
    </location>
</feature>
<dbReference type="EMBL" id="PYAA01000033">
    <property type="protein sequence ID" value="RAN96145.1"/>
    <property type="molecule type" value="Genomic_DNA"/>
</dbReference>
<dbReference type="InterPro" id="IPR011701">
    <property type="entry name" value="MFS"/>
</dbReference>
<evidence type="ECO:0000256" key="5">
    <source>
        <dbReference type="ARBA" id="ARBA00022989"/>
    </source>
</evidence>
<keyword evidence="3" id="KW-1003">Cell membrane</keyword>
<dbReference type="Gene3D" id="1.20.1250.20">
    <property type="entry name" value="MFS general substrate transporter like domains"/>
    <property type="match status" value="1"/>
</dbReference>
<proteinExistence type="predicted"/>
<feature type="transmembrane region" description="Helical" evidence="7">
    <location>
        <begin position="347"/>
        <end position="367"/>
    </location>
</feature>
<feature type="domain" description="Major facilitator superfamily (MFS) profile" evidence="8">
    <location>
        <begin position="25"/>
        <end position="479"/>
    </location>
</feature>
<keyword evidence="6 7" id="KW-0472">Membrane</keyword>
<dbReference type="AlphaFoldDB" id="A0A328MVC7"/>
<accession>A0A328MVC7</accession>
<comment type="subcellular location">
    <subcellularLocation>
        <location evidence="1">Cell membrane</location>
        <topology evidence="1">Multi-pass membrane protein</topology>
    </subcellularLocation>
</comment>
<feature type="transmembrane region" description="Helical" evidence="7">
    <location>
        <begin position="317"/>
        <end position="335"/>
    </location>
</feature>
<dbReference type="InterPro" id="IPR020846">
    <property type="entry name" value="MFS_dom"/>
</dbReference>
<feature type="transmembrane region" description="Helical" evidence="7">
    <location>
        <begin position="149"/>
        <end position="172"/>
    </location>
</feature>
<feature type="transmembrane region" description="Helical" evidence="7">
    <location>
        <begin position="379"/>
        <end position="399"/>
    </location>
</feature>
<evidence type="ECO:0000256" key="6">
    <source>
        <dbReference type="ARBA" id="ARBA00023136"/>
    </source>
</evidence>
<dbReference type="PROSITE" id="PS50850">
    <property type="entry name" value="MFS"/>
    <property type="match status" value="1"/>
</dbReference>
<organism evidence="9 10">
    <name type="scientific">Micromonospora noduli</name>
    <dbReference type="NCBI Taxonomy" id="709876"/>
    <lineage>
        <taxon>Bacteria</taxon>
        <taxon>Bacillati</taxon>
        <taxon>Actinomycetota</taxon>
        <taxon>Actinomycetes</taxon>
        <taxon>Micromonosporales</taxon>
        <taxon>Micromonosporaceae</taxon>
        <taxon>Micromonospora</taxon>
    </lineage>
</organism>
<dbReference type="PRINTS" id="PR01036">
    <property type="entry name" value="TCRTETB"/>
</dbReference>
<dbReference type="Proteomes" id="UP000248966">
    <property type="component" value="Unassembled WGS sequence"/>
</dbReference>
<dbReference type="Pfam" id="PF07690">
    <property type="entry name" value="MFS_1"/>
    <property type="match status" value="1"/>
</dbReference>
<feature type="transmembrane region" description="Helical" evidence="7">
    <location>
        <begin position="21"/>
        <end position="43"/>
    </location>
</feature>
<name>A0A328MVC7_9ACTN</name>
<evidence type="ECO:0000256" key="2">
    <source>
        <dbReference type="ARBA" id="ARBA00022448"/>
    </source>
</evidence>
<feature type="transmembrane region" description="Helical" evidence="7">
    <location>
        <begin position="283"/>
        <end position="305"/>
    </location>
</feature>
<feature type="transmembrane region" description="Helical" evidence="7">
    <location>
        <begin position="453"/>
        <end position="474"/>
    </location>
</feature>